<dbReference type="AlphaFoldDB" id="A0A090DNB5"/>
<organism evidence="1 2">
    <name type="scientific">Mesorhizobium plurifarium</name>
    <dbReference type="NCBI Taxonomy" id="69974"/>
    <lineage>
        <taxon>Bacteria</taxon>
        <taxon>Pseudomonadati</taxon>
        <taxon>Pseudomonadota</taxon>
        <taxon>Alphaproteobacteria</taxon>
        <taxon>Hyphomicrobiales</taxon>
        <taxon>Phyllobacteriaceae</taxon>
        <taxon>Mesorhizobium</taxon>
    </lineage>
</organism>
<gene>
    <name evidence="1" type="ORF">MPL3356_250004</name>
</gene>
<protein>
    <submittedName>
        <fullName evidence="1">Uncharacterized protein</fullName>
    </submittedName>
</protein>
<sequence>MIHNQMFGAGSGVHRNHYLARVRRWPYVPNPNLH</sequence>
<reference evidence="2" key="1">
    <citation type="submission" date="2014-08" db="EMBL/GenBank/DDBJ databases">
        <authorList>
            <person name="Moulin L."/>
        </authorList>
    </citation>
    <scope>NUCLEOTIDE SEQUENCE [LARGE SCALE GENOMIC DNA]</scope>
</reference>
<dbReference type="Proteomes" id="UP000045285">
    <property type="component" value="Unassembled WGS sequence"/>
</dbReference>
<dbReference type="EMBL" id="CCMZ01000018">
    <property type="protein sequence ID" value="CDX17857.1"/>
    <property type="molecule type" value="Genomic_DNA"/>
</dbReference>
<accession>A0A090DNB5</accession>
<evidence type="ECO:0000313" key="2">
    <source>
        <dbReference type="Proteomes" id="UP000045285"/>
    </source>
</evidence>
<evidence type="ECO:0000313" key="1">
    <source>
        <dbReference type="EMBL" id="CDX17857.1"/>
    </source>
</evidence>
<proteinExistence type="predicted"/>
<keyword evidence="2" id="KW-1185">Reference proteome</keyword>
<name>A0A090DNB5_MESPL</name>